<evidence type="ECO:0000256" key="5">
    <source>
        <dbReference type="ARBA" id="ARBA00023235"/>
    </source>
</evidence>
<name>A0A366X899_9RHOB</name>
<accession>A0A366X899</accession>
<dbReference type="InterPro" id="IPR001753">
    <property type="entry name" value="Enoyl-CoA_hydra/iso"/>
</dbReference>
<organism evidence="7 8">
    <name type="scientific">Phaeobacter gallaeciensis</name>
    <dbReference type="NCBI Taxonomy" id="60890"/>
    <lineage>
        <taxon>Bacteria</taxon>
        <taxon>Pseudomonadati</taxon>
        <taxon>Pseudomonadota</taxon>
        <taxon>Alphaproteobacteria</taxon>
        <taxon>Rhodobacterales</taxon>
        <taxon>Roseobacteraceae</taxon>
        <taxon>Phaeobacter</taxon>
    </lineage>
</organism>
<evidence type="ECO:0000313" key="8">
    <source>
        <dbReference type="Proteomes" id="UP000252706"/>
    </source>
</evidence>
<dbReference type="PROSITE" id="PS00166">
    <property type="entry name" value="ENOYL_COA_HYDRATASE"/>
    <property type="match status" value="1"/>
</dbReference>
<evidence type="ECO:0000256" key="6">
    <source>
        <dbReference type="RuleBase" id="RU003707"/>
    </source>
</evidence>
<proteinExistence type="inferred from homology"/>
<dbReference type="Proteomes" id="UP000252706">
    <property type="component" value="Unassembled WGS sequence"/>
</dbReference>
<dbReference type="Gene3D" id="1.10.12.10">
    <property type="entry name" value="Lyase 2-enoyl-coa Hydratase, Chain A, domain 2"/>
    <property type="match status" value="1"/>
</dbReference>
<sequence length="260" mass="27954">MARVSVKYQDNIARVTLTRGDKMNALDTAMIQAIVSAGQEVAASDARAVVLSGEGKSFCAGLDMMSFGALAAEENTDWIMDRTHEDANLFQEVALVWRRVQVPVIAAVQGAVYGGGLQLALGADIRIAAPDAKFSVMEMKWGLIPDMGGMVLLPQLMRSDALRQMTYTARPVDVNQALAWGLVTSVDDDPMTAAFALAEEIAGKSPNAIRAAKRLIDIAESQSRQDVLLAESAEQGKLIGKAEQMEVIAANMQGRKPDFK</sequence>
<dbReference type="InterPro" id="IPR029045">
    <property type="entry name" value="ClpP/crotonase-like_dom_sf"/>
</dbReference>
<dbReference type="CDD" id="cd06558">
    <property type="entry name" value="crotonase-like"/>
    <property type="match status" value="1"/>
</dbReference>
<dbReference type="NCBIfam" id="NF005699">
    <property type="entry name" value="PRK07509.1"/>
    <property type="match status" value="1"/>
</dbReference>
<dbReference type="UniPathway" id="UPA00659"/>
<dbReference type="Gene3D" id="3.90.226.10">
    <property type="entry name" value="2-enoyl-CoA Hydratase, Chain A, domain 1"/>
    <property type="match status" value="1"/>
</dbReference>
<evidence type="ECO:0000256" key="3">
    <source>
        <dbReference type="ARBA" id="ARBA00022832"/>
    </source>
</evidence>
<dbReference type="PANTHER" id="PTHR43149">
    <property type="entry name" value="ENOYL-COA HYDRATASE"/>
    <property type="match status" value="1"/>
</dbReference>
<dbReference type="InterPro" id="IPR018376">
    <property type="entry name" value="Enoyl-CoA_hyd/isom_CS"/>
</dbReference>
<comment type="similarity">
    <text evidence="2 6">Belongs to the enoyl-CoA hydratase/isomerase family.</text>
</comment>
<dbReference type="EMBL" id="QOCE01000005">
    <property type="protein sequence ID" value="RBW61462.1"/>
    <property type="molecule type" value="Genomic_DNA"/>
</dbReference>
<gene>
    <name evidence="7" type="ORF">DS909_01745</name>
</gene>
<reference evidence="7 8" key="1">
    <citation type="submission" date="2018-07" db="EMBL/GenBank/DDBJ databases">
        <title>Modular assembly of carbohydrate-degrading microbial communities in the ocean.</title>
        <authorList>
            <person name="Enke T.N."/>
            <person name="Datta M.S."/>
            <person name="Schwartzman J.A."/>
            <person name="Cermak N."/>
            <person name="Schmitz D.A."/>
            <person name="Barrere J."/>
            <person name="Cordero O.X."/>
        </authorList>
    </citation>
    <scope>NUCLEOTIDE SEQUENCE [LARGE SCALE GENOMIC DNA]</scope>
    <source>
        <strain evidence="7 8">C3M10</strain>
    </source>
</reference>
<dbReference type="SUPFAM" id="SSF52096">
    <property type="entry name" value="ClpP/crotonase"/>
    <property type="match status" value="1"/>
</dbReference>
<comment type="pathway">
    <text evidence="1">Lipid metabolism; fatty acid beta-oxidation.</text>
</comment>
<protein>
    <submittedName>
        <fullName evidence="7">Crotonase/enoyl-CoA hydratase family protein</fullName>
    </submittedName>
</protein>
<dbReference type="Pfam" id="PF00378">
    <property type="entry name" value="ECH_1"/>
    <property type="match status" value="1"/>
</dbReference>
<dbReference type="InterPro" id="IPR014748">
    <property type="entry name" value="Enoyl-CoA_hydra_C"/>
</dbReference>
<evidence type="ECO:0000256" key="4">
    <source>
        <dbReference type="ARBA" id="ARBA00023098"/>
    </source>
</evidence>
<dbReference type="PANTHER" id="PTHR43149:SF1">
    <property type="entry name" value="DELTA(3,5)-DELTA(2,4)-DIENOYL-COA ISOMERASE, MITOCHONDRIAL"/>
    <property type="match status" value="1"/>
</dbReference>
<dbReference type="InterPro" id="IPR045002">
    <property type="entry name" value="Ech1-like"/>
</dbReference>
<evidence type="ECO:0000256" key="2">
    <source>
        <dbReference type="ARBA" id="ARBA00005254"/>
    </source>
</evidence>
<keyword evidence="5" id="KW-0413">Isomerase</keyword>
<keyword evidence="4" id="KW-0443">Lipid metabolism</keyword>
<keyword evidence="3" id="KW-0276">Fatty acid metabolism</keyword>
<dbReference type="AlphaFoldDB" id="A0A366X899"/>
<dbReference type="RefSeq" id="WP_113821723.1">
    <property type="nucleotide sequence ID" value="NZ_QOCE01000005.1"/>
</dbReference>
<evidence type="ECO:0000256" key="1">
    <source>
        <dbReference type="ARBA" id="ARBA00005005"/>
    </source>
</evidence>
<comment type="caution">
    <text evidence="7">The sequence shown here is derived from an EMBL/GenBank/DDBJ whole genome shotgun (WGS) entry which is preliminary data.</text>
</comment>
<evidence type="ECO:0000313" key="7">
    <source>
        <dbReference type="EMBL" id="RBW61462.1"/>
    </source>
</evidence>
<dbReference type="GO" id="GO:0006635">
    <property type="term" value="P:fatty acid beta-oxidation"/>
    <property type="evidence" value="ECO:0007669"/>
    <property type="project" value="UniProtKB-UniPathway"/>
</dbReference>
<dbReference type="GO" id="GO:0016853">
    <property type="term" value="F:isomerase activity"/>
    <property type="evidence" value="ECO:0007669"/>
    <property type="project" value="UniProtKB-KW"/>
</dbReference>
<dbReference type="OrthoDB" id="9781757at2"/>